<dbReference type="InterPro" id="IPR001810">
    <property type="entry name" value="F-box_dom"/>
</dbReference>
<name>A0A2H3JJ20_WOLCO</name>
<dbReference type="SMART" id="SM00256">
    <property type="entry name" value="FBOX"/>
    <property type="match status" value="1"/>
</dbReference>
<dbReference type="Gene3D" id="1.20.1280.50">
    <property type="match status" value="1"/>
</dbReference>
<dbReference type="InterPro" id="IPR036047">
    <property type="entry name" value="F-box-like_dom_sf"/>
</dbReference>
<protein>
    <recommendedName>
        <fullName evidence="1">F-box domain-containing protein</fullName>
    </recommendedName>
</protein>
<dbReference type="Pfam" id="PF12937">
    <property type="entry name" value="F-box-like"/>
    <property type="match status" value="1"/>
</dbReference>
<dbReference type="AlphaFoldDB" id="A0A2H3JJ20"/>
<proteinExistence type="predicted"/>
<organism evidence="2 3">
    <name type="scientific">Wolfiporia cocos (strain MD-104)</name>
    <name type="common">Brown rot fungus</name>
    <dbReference type="NCBI Taxonomy" id="742152"/>
    <lineage>
        <taxon>Eukaryota</taxon>
        <taxon>Fungi</taxon>
        <taxon>Dikarya</taxon>
        <taxon>Basidiomycota</taxon>
        <taxon>Agaricomycotina</taxon>
        <taxon>Agaricomycetes</taxon>
        <taxon>Polyporales</taxon>
        <taxon>Phaeolaceae</taxon>
        <taxon>Wolfiporia</taxon>
    </lineage>
</organism>
<dbReference type="Proteomes" id="UP000218811">
    <property type="component" value="Unassembled WGS sequence"/>
</dbReference>
<evidence type="ECO:0000259" key="1">
    <source>
        <dbReference type="PROSITE" id="PS50181"/>
    </source>
</evidence>
<sequence>MGIRISDVPEDILLEVLLYLTVTDLLSLKQTCRALHAFGSSDYVWHRLAQRIDLPLDIPPGVALNELSHDELQRIVVQAIRLEANWRRKCPQARRITTLVRDTNDPYVDEMQFVPGGKWLLTAQRHRQMEGRWSSHVVLWSLGNMDDAYRAASMEVTGSYRSSAIELLDDGQSATVAVGVSDGIDMIEIYSFPLQDRSEIAYFVLPTPAPIWRVALHSHPRAPAISPVIHQLAVADGMIAATVVLPGGNSPLQVFLVDVKTAYSGWVDPRYTEATDRLTTRAQPFSISWVRLYAGHLLLVGAMQSSLILRIYRLPKLRRTTSSAAGEPYIDLGPILVESKQPLRKGAEFDDVTRVSLPSASELCVMIFYSFHDALDVGQVTHFQLPFSSALAGAGMGAGTKYVAKEECASATHYFSMPSQTTAQLAQVGPSGRGVWLEHNWDTQRRRIMRYQPRDGHTIAMVLPPDPALPFTPNLCHSLAFDEVTGRVCLGLFNGDVYILDFV</sequence>
<gene>
    <name evidence="2" type="ORF">WOLCODRAFT_120067</name>
</gene>
<evidence type="ECO:0000313" key="2">
    <source>
        <dbReference type="EMBL" id="PCH42172.1"/>
    </source>
</evidence>
<accession>A0A2H3JJ20</accession>
<dbReference type="SUPFAM" id="SSF50969">
    <property type="entry name" value="YVTN repeat-like/Quinoprotein amine dehydrogenase"/>
    <property type="match status" value="1"/>
</dbReference>
<dbReference type="PROSITE" id="PS50181">
    <property type="entry name" value="FBOX"/>
    <property type="match status" value="1"/>
</dbReference>
<keyword evidence="3" id="KW-1185">Reference proteome</keyword>
<dbReference type="OrthoDB" id="424465at2759"/>
<feature type="domain" description="F-box" evidence="1">
    <location>
        <begin position="2"/>
        <end position="48"/>
    </location>
</feature>
<dbReference type="STRING" id="742152.A0A2H3JJ20"/>
<evidence type="ECO:0000313" key="3">
    <source>
        <dbReference type="Proteomes" id="UP000218811"/>
    </source>
</evidence>
<dbReference type="EMBL" id="KB468124">
    <property type="protein sequence ID" value="PCH42172.1"/>
    <property type="molecule type" value="Genomic_DNA"/>
</dbReference>
<dbReference type="OMA" id="GIYRSCT"/>
<dbReference type="SUPFAM" id="SSF81383">
    <property type="entry name" value="F-box domain"/>
    <property type="match status" value="1"/>
</dbReference>
<dbReference type="InterPro" id="IPR011044">
    <property type="entry name" value="Quino_amine_DH_bsu"/>
</dbReference>
<reference evidence="2 3" key="1">
    <citation type="journal article" date="2012" name="Science">
        <title>The Paleozoic origin of enzymatic lignin decomposition reconstructed from 31 fungal genomes.</title>
        <authorList>
            <person name="Floudas D."/>
            <person name="Binder M."/>
            <person name="Riley R."/>
            <person name="Barry K."/>
            <person name="Blanchette R.A."/>
            <person name="Henrissat B."/>
            <person name="Martinez A.T."/>
            <person name="Otillar R."/>
            <person name="Spatafora J.W."/>
            <person name="Yadav J.S."/>
            <person name="Aerts A."/>
            <person name="Benoit I."/>
            <person name="Boyd A."/>
            <person name="Carlson A."/>
            <person name="Copeland A."/>
            <person name="Coutinho P.M."/>
            <person name="de Vries R.P."/>
            <person name="Ferreira P."/>
            <person name="Findley K."/>
            <person name="Foster B."/>
            <person name="Gaskell J."/>
            <person name="Glotzer D."/>
            <person name="Gorecki P."/>
            <person name="Heitman J."/>
            <person name="Hesse C."/>
            <person name="Hori C."/>
            <person name="Igarashi K."/>
            <person name="Jurgens J.A."/>
            <person name="Kallen N."/>
            <person name="Kersten P."/>
            <person name="Kohler A."/>
            <person name="Kuees U."/>
            <person name="Kumar T.K.A."/>
            <person name="Kuo A."/>
            <person name="LaButti K."/>
            <person name="Larrondo L.F."/>
            <person name="Lindquist E."/>
            <person name="Ling A."/>
            <person name="Lombard V."/>
            <person name="Lucas S."/>
            <person name="Lundell T."/>
            <person name="Martin R."/>
            <person name="McLaughlin D.J."/>
            <person name="Morgenstern I."/>
            <person name="Morin E."/>
            <person name="Murat C."/>
            <person name="Nagy L.G."/>
            <person name="Nolan M."/>
            <person name="Ohm R.A."/>
            <person name="Patyshakuliyeva A."/>
            <person name="Rokas A."/>
            <person name="Ruiz-Duenas F.J."/>
            <person name="Sabat G."/>
            <person name="Salamov A."/>
            <person name="Samejima M."/>
            <person name="Schmutz J."/>
            <person name="Slot J.C."/>
            <person name="St John F."/>
            <person name="Stenlid J."/>
            <person name="Sun H."/>
            <person name="Sun S."/>
            <person name="Syed K."/>
            <person name="Tsang A."/>
            <person name="Wiebenga A."/>
            <person name="Young D."/>
            <person name="Pisabarro A."/>
            <person name="Eastwood D.C."/>
            <person name="Martin F."/>
            <person name="Cullen D."/>
            <person name="Grigoriev I.V."/>
            <person name="Hibbett D.S."/>
        </authorList>
    </citation>
    <scope>NUCLEOTIDE SEQUENCE [LARGE SCALE GENOMIC DNA]</scope>
    <source>
        <strain evidence="2 3">MD-104</strain>
    </source>
</reference>